<feature type="compositionally biased region" description="Basic and acidic residues" evidence="1">
    <location>
        <begin position="72"/>
        <end position="82"/>
    </location>
</feature>
<dbReference type="InterPro" id="IPR035919">
    <property type="entry name" value="EAL_sf"/>
</dbReference>
<dbReference type="EMBL" id="BAABQU010000031">
    <property type="protein sequence ID" value="GAA5440935.1"/>
    <property type="molecule type" value="Genomic_DNA"/>
</dbReference>
<dbReference type="RefSeq" id="WP_380064626.1">
    <property type="nucleotide sequence ID" value="NZ_JBHSWQ010000005.1"/>
</dbReference>
<keyword evidence="4" id="KW-1185">Reference proteome</keyword>
<reference evidence="3 4" key="1">
    <citation type="submission" date="2024-02" db="EMBL/GenBank/DDBJ databases">
        <title>Deinococcus caeni NBRC 101312.</title>
        <authorList>
            <person name="Ichikawa N."/>
            <person name="Katano-Makiyama Y."/>
            <person name="Hidaka K."/>
        </authorList>
    </citation>
    <scope>NUCLEOTIDE SEQUENCE [LARGE SCALE GENOMIC DNA]</scope>
    <source>
        <strain evidence="3 4">NBRC 101312</strain>
    </source>
</reference>
<feature type="region of interest" description="Disordered" evidence="1">
    <location>
        <begin position="72"/>
        <end position="97"/>
    </location>
</feature>
<organism evidence="3 4">
    <name type="scientific">Deinococcus caeni</name>
    <dbReference type="NCBI Taxonomy" id="569127"/>
    <lineage>
        <taxon>Bacteria</taxon>
        <taxon>Thermotogati</taxon>
        <taxon>Deinococcota</taxon>
        <taxon>Deinococci</taxon>
        <taxon>Deinococcales</taxon>
        <taxon>Deinococcaceae</taxon>
        <taxon>Deinococcus</taxon>
    </lineage>
</organism>
<evidence type="ECO:0000259" key="2">
    <source>
        <dbReference type="PROSITE" id="PS50883"/>
    </source>
</evidence>
<proteinExistence type="predicted"/>
<dbReference type="Gene3D" id="3.20.20.450">
    <property type="entry name" value="EAL domain"/>
    <property type="match status" value="1"/>
</dbReference>
<protein>
    <recommendedName>
        <fullName evidence="2">EAL domain-containing protein</fullName>
    </recommendedName>
</protein>
<dbReference type="SUPFAM" id="SSF141868">
    <property type="entry name" value="EAL domain-like"/>
    <property type="match status" value="1"/>
</dbReference>
<dbReference type="Proteomes" id="UP001423409">
    <property type="component" value="Unassembled WGS sequence"/>
</dbReference>
<dbReference type="InterPro" id="IPR050706">
    <property type="entry name" value="Cyclic-di-GMP_PDE-like"/>
</dbReference>
<dbReference type="Pfam" id="PF00563">
    <property type="entry name" value="EAL"/>
    <property type="match status" value="1"/>
</dbReference>
<evidence type="ECO:0000256" key="1">
    <source>
        <dbReference type="SAM" id="MobiDB-lite"/>
    </source>
</evidence>
<accession>A0ABP9UEU5</accession>
<evidence type="ECO:0000313" key="4">
    <source>
        <dbReference type="Proteomes" id="UP001423409"/>
    </source>
</evidence>
<gene>
    <name evidence="3" type="ORF">Dcae01_02463</name>
</gene>
<dbReference type="PANTHER" id="PTHR33121:SF70">
    <property type="entry name" value="SIGNALING PROTEIN YKOW"/>
    <property type="match status" value="1"/>
</dbReference>
<dbReference type="PROSITE" id="PS50883">
    <property type="entry name" value="EAL"/>
    <property type="match status" value="1"/>
</dbReference>
<comment type="caution">
    <text evidence="3">The sequence shown here is derived from an EMBL/GenBank/DDBJ whole genome shotgun (WGS) entry which is preliminary data.</text>
</comment>
<feature type="domain" description="EAL" evidence="2">
    <location>
        <begin position="1"/>
        <end position="88"/>
    </location>
</feature>
<sequence length="97" mass="10964">MLEQLPVDSVKIDRSFVQNVDATPRRRSLLRAMLRMGEELGVQVIVEGVETTVERQGLDALGVPFVKRFHRRENSDQNEGPRGRGLKFPGLMGLYAK</sequence>
<name>A0ABP9UEU5_9DEIO</name>
<evidence type="ECO:0000313" key="3">
    <source>
        <dbReference type="EMBL" id="GAA5440935.1"/>
    </source>
</evidence>
<dbReference type="PANTHER" id="PTHR33121">
    <property type="entry name" value="CYCLIC DI-GMP PHOSPHODIESTERASE PDEF"/>
    <property type="match status" value="1"/>
</dbReference>
<dbReference type="InterPro" id="IPR001633">
    <property type="entry name" value="EAL_dom"/>
</dbReference>